<sequence>MDIEEFRKRGYETIDRICKYYQELDSYDVLSKVEPGYLRKLLPQEAPEDPEPFDVIQSDIESKIMPGANSSFPAILGDMYSDMFNCIGFNWICSPACTELETIVLDWLAKLIGLDSSFHSEGKGGGVIQSTASDAILVTLLAARQRVLSEYKAKGLNEDELHEVSTRLVAYGSDETHLSLKKATVVTNTRFRALSTSETFSIRGETVKMEIENDIAKGLIPFYICATFGTTGSSAIDNISEIADVAQDTSVWLHVDAAYAGSSLVCPEYRHHLAGINRSDSFNFNMHKWLLTNFDASCLW</sequence>
<evidence type="ECO:0000313" key="2">
    <source>
        <dbReference type="Proteomes" id="UP000789525"/>
    </source>
</evidence>
<name>A0ACA9KTS5_9GLOM</name>
<protein>
    <submittedName>
        <fullName evidence="1">1910_t:CDS:1</fullName>
    </submittedName>
</protein>
<gene>
    <name evidence="1" type="ORF">ACOLOM_LOCUS2330</name>
</gene>
<organism evidence="1 2">
    <name type="scientific">Acaulospora colombiana</name>
    <dbReference type="NCBI Taxonomy" id="27376"/>
    <lineage>
        <taxon>Eukaryota</taxon>
        <taxon>Fungi</taxon>
        <taxon>Fungi incertae sedis</taxon>
        <taxon>Mucoromycota</taxon>
        <taxon>Glomeromycotina</taxon>
        <taxon>Glomeromycetes</taxon>
        <taxon>Diversisporales</taxon>
        <taxon>Acaulosporaceae</taxon>
        <taxon>Acaulospora</taxon>
    </lineage>
</organism>
<comment type="caution">
    <text evidence="1">The sequence shown here is derived from an EMBL/GenBank/DDBJ whole genome shotgun (WGS) entry which is preliminary data.</text>
</comment>
<proteinExistence type="predicted"/>
<dbReference type="Proteomes" id="UP000789525">
    <property type="component" value="Unassembled WGS sequence"/>
</dbReference>
<keyword evidence="2" id="KW-1185">Reference proteome</keyword>
<dbReference type="EMBL" id="CAJVPT010002967">
    <property type="protein sequence ID" value="CAG8489752.1"/>
    <property type="molecule type" value="Genomic_DNA"/>
</dbReference>
<reference evidence="1" key="1">
    <citation type="submission" date="2021-06" db="EMBL/GenBank/DDBJ databases">
        <authorList>
            <person name="Kallberg Y."/>
            <person name="Tangrot J."/>
            <person name="Rosling A."/>
        </authorList>
    </citation>
    <scope>NUCLEOTIDE SEQUENCE</scope>
    <source>
        <strain evidence="1">CL356</strain>
    </source>
</reference>
<evidence type="ECO:0000313" key="1">
    <source>
        <dbReference type="EMBL" id="CAG8489752.1"/>
    </source>
</evidence>
<accession>A0ACA9KTS5</accession>